<accession>A0A6G1BKN4</accession>
<dbReference type="Proteomes" id="UP000479710">
    <property type="component" value="Unassembled WGS sequence"/>
</dbReference>
<protein>
    <submittedName>
        <fullName evidence="1">Uncharacterized protein</fullName>
    </submittedName>
</protein>
<dbReference type="AlphaFoldDB" id="A0A6G1BKN4"/>
<evidence type="ECO:0000313" key="1">
    <source>
        <dbReference type="EMBL" id="KAF0888277.1"/>
    </source>
</evidence>
<sequence length="176" mass="19316">MRCFTLPQLAIEDILFVTTLHSHLSSMPLPAACHRLLPQLNRIRLSYLILLTPRSLQVPHDNDLLASLLPSMPPPLLPFALLLHTLHLRCSSELLVSLLPSIPHHTFLDLLHQVVLTAAHPNGGEAHNVVAVLALNVLFSIWARGQESLPGHACLPHYARAWPAHDSGVDSGLGVR</sequence>
<proteinExistence type="predicted"/>
<name>A0A6G1BKN4_9ORYZ</name>
<keyword evidence="2" id="KW-1185">Reference proteome</keyword>
<evidence type="ECO:0000313" key="2">
    <source>
        <dbReference type="Proteomes" id="UP000479710"/>
    </source>
</evidence>
<gene>
    <name evidence="1" type="ORF">E2562_013721</name>
</gene>
<comment type="caution">
    <text evidence="1">The sequence shown here is derived from an EMBL/GenBank/DDBJ whole genome shotgun (WGS) entry which is preliminary data.</text>
</comment>
<dbReference type="EMBL" id="SPHZ02000012">
    <property type="protein sequence ID" value="KAF0888277.1"/>
    <property type="molecule type" value="Genomic_DNA"/>
</dbReference>
<organism evidence="1 2">
    <name type="scientific">Oryza meyeriana var. granulata</name>
    <dbReference type="NCBI Taxonomy" id="110450"/>
    <lineage>
        <taxon>Eukaryota</taxon>
        <taxon>Viridiplantae</taxon>
        <taxon>Streptophyta</taxon>
        <taxon>Embryophyta</taxon>
        <taxon>Tracheophyta</taxon>
        <taxon>Spermatophyta</taxon>
        <taxon>Magnoliopsida</taxon>
        <taxon>Liliopsida</taxon>
        <taxon>Poales</taxon>
        <taxon>Poaceae</taxon>
        <taxon>BOP clade</taxon>
        <taxon>Oryzoideae</taxon>
        <taxon>Oryzeae</taxon>
        <taxon>Oryzinae</taxon>
        <taxon>Oryza</taxon>
        <taxon>Oryza meyeriana</taxon>
    </lineage>
</organism>
<reference evidence="1 2" key="1">
    <citation type="submission" date="2019-11" db="EMBL/GenBank/DDBJ databases">
        <title>Whole genome sequence of Oryza granulata.</title>
        <authorList>
            <person name="Li W."/>
        </authorList>
    </citation>
    <scope>NUCLEOTIDE SEQUENCE [LARGE SCALE GENOMIC DNA]</scope>
    <source>
        <strain evidence="2">cv. Menghai</strain>
        <tissue evidence="1">Leaf</tissue>
    </source>
</reference>